<evidence type="ECO:0000313" key="2">
    <source>
        <dbReference type="Proteomes" id="UP001281731"/>
    </source>
</evidence>
<dbReference type="Proteomes" id="UP001281731">
    <property type="component" value="Unassembled WGS sequence"/>
</dbReference>
<sequence length="225" mass="24994">MEKTISTHAVSTKYESPVMRAVNQAISRLRRQLSEDGGKAESHARAVLSRLRHAAGIDPEENLLAWSTVMGEVVPDLPEKLLGKGDAPSPSEYAIFTALTLYGLHQQSVSENMHSPESKRGQGMSFACSVGKMAQQRGSASIKGRFDALMTAKTRRSRGYYLRNIVGLLRTEKIPCDYGRLAEDLRRIENPAQRSRVLLAWGRDYARGFYPTSRDVQNSEKPAEA</sequence>
<name>A0AAW9HZV0_9ACTO</name>
<comment type="caution">
    <text evidence="1">The sequence shown here is derived from an EMBL/GenBank/DDBJ whole genome shotgun (WGS) entry which is preliminary data.</text>
</comment>
<dbReference type="AlphaFoldDB" id="A0AAW9HZV0"/>
<dbReference type="NCBIfam" id="TIGR02548">
    <property type="entry name" value="casB_cse2"/>
    <property type="match status" value="1"/>
</dbReference>
<dbReference type="EMBL" id="JAWNGC010000011">
    <property type="protein sequence ID" value="MDY5155554.1"/>
    <property type="molecule type" value="Genomic_DNA"/>
</dbReference>
<accession>A0AAW9HZV0</accession>
<dbReference type="InterPro" id="IPR038287">
    <property type="entry name" value="Cse2_sf"/>
</dbReference>
<organism evidence="1 2">
    <name type="scientific">Actinotignum urinale</name>
    <dbReference type="NCBI Taxonomy" id="190146"/>
    <lineage>
        <taxon>Bacteria</taxon>
        <taxon>Bacillati</taxon>
        <taxon>Actinomycetota</taxon>
        <taxon>Actinomycetes</taxon>
        <taxon>Actinomycetales</taxon>
        <taxon>Actinomycetaceae</taxon>
        <taxon>Actinotignum</taxon>
    </lineage>
</organism>
<dbReference type="InterPro" id="IPR013382">
    <property type="entry name" value="CRISPR-assoc_prot_Cse2"/>
</dbReference>
<protein>
    <submittedName>
        <fullName evidence="1">Type I-E CRISPR-associated protein Cse2/CasB</fullName>
    </submittedName>
</protein>
<proteinExistence type="predicted"/>
<dbReference type="RefSeq" id="WP_308807032.1">
    <property type="nucleotide sequence ID" value="NZ_CAMYCL010000030.1"/>
</dbReference>
<reference evidence="1" key="1">
    <citation type="submission" date="2023-10" db="EMBL/GenBank/DDBJ databases">
        <title>Whole Genome based description of the genera Actinobaculum and Actinotignum reveals a complex phylogenetic relationship within the species included in the genus Actinotignum.</title>
        <authorList>
            <person name="Jensen C.S."/>
            <person name="Dargis R."/>
            <person name="Kemp M."/>
            <person name="Christensen J.J."/>
        </authorList>
    </citation>
    <scope>NUCLEOTIDE SEQUENCE</scope>
    <source>
        <strain evidence="1">SLA_B511</strain>
    </source>
</reference>
<dbReference type="Pfam" id="PF09485">
    <property type="entry name" value="CRISPR_Cse2"/>
    <property type="match status" value="1"/>
</dbReference>
<gene>
    <name evidence="1" type="primary">casB</name>
    <name evidence="1" type="ORF">R6G80_07465</name>
</gene>
<evidence type="ECO:0000313" key="1">
    <source>
        <dbReference type="EMBL" id="MDY5155554.1"/>
    </source>
</evidence>
<dbReference type="CDD" id="cd09731">
    <property type="entry name" value="Cse2_I-E"/>
    <property type="match status" value="1"/>
</dbReference>
<dbReference type="Gene3D" id="1.10.520.40">
    <property type="entry name" value="CRISPR-associated protein Cse2"/>
    <property type="match status" value="1"/>
</dbReference>